<evidence type="ECO:0000256" key="9">
    <source>
        <dbReference type="ARBA" id="ARBA00022853"/>
    </source>
</evidence>
<feature type="compositionally biased region" description="Polar residues" evidence="16">
    <location>
        <begin position="57"/>
        <end position="68"/>
    </location>
</feature>
<evidence type="ECO:0000259" key="18">
    <source>
        <dbReference type="PROSITE" id="PS51194"/>
    </source>
</evidence>
<dbReference type="GO" id="GO:0003678">
    <property type="term" value="F:DNA helicase activity"/>
    <property type="evidence" value="ECO:0007669"/>
    <property type="project" value="UniProtKB-EC"/>
</dbReference>
<dbReference type="Pfam" id="PF00176">
    <property type="entry name" value="SNF2-rel_dom"/>
    <property type="match status" value="1"/>
</dbReference>
<keyword evidence="7" id="KW-0347">Helicase</keyword>
<feature type="compositionally biased region" description="Acidic residues" evidence="16">
    <location>
        <begin position="511"/>
        <end position="530"/>
    </location>
</feature>
<dbReference type="GO" id="GO:0042393">
    <property type="term" value="F:histone binding"/>
    <property type="evidence" value="ECO:0007669"/>
    <property type="project" value="TreeGrafter"/>
</dbReference>
<dbReference type="SMART" id="SM00487">
    <property type="entry name" value="DEXDc"/>
    <property type="match status" value="1"/>
</dbReference>
<evidence type="ECO:0000256" key="6">
    <source>
        <dbReference type="ARBA" id="ARBA00022801"/>
    </source>
</evidence>
<dbReference type="InterPro" id="IPR014012">
    <property type="entry name" value="HSA_dom"/>
</dbReference>
<dbReference type="PROSITE" id="PS00690">
    <property type="entry name" value="DEAH_ATP_HELICASE"/>
    <property type="match status" value="1"/>
</dbReference>
<feature type="domain" description="Helicase ATP-binding" evidence="17">
    <location>
        <begin position="812"/>
        <end position="977"/>
    </location>
</feature>
<evidence type="ECO:0000256" key="1">
    <source>
        <dbReference type="ARBA" id="ARBA00004123"/>
    </source>
</evidence>
<dbReference type="SUPFAM" id="SSF52540">
    <property type="entry name" value="P-loop containing nucleoside triphosphate hydrolases"/>
    <property type="match status" value="2"/>
</dbReference>
<feature type="compositionally biased region" description="Acidic residues" evidence="16">
    <location>
        <begin position="652"/>
        <end position="662"/>
    </location>
</feature>
<comment type="catalytic activity">
    <reaction evidence="15">
        <text>ATP + H2O = ADP + phosphate + H(+)</text>
        <dbReference type="Rhea" id="RHEA:13065"/>
        <dbReference type="ChEBI" id="CHEBI:15377"/>
        <dbReference type="ChEBI" id="CHEBI:15378"/>
        <dbReference type="ChEBI" id="CHEBI:30616"/>
        <dbReference type="ChEBI" id="CHEBI:43474"/>
        <dbReference type="ChEBI" id="CHEBI:456216"/>
        <dbReference type="EC" id="3.6.4.12"/>
    </reaction>
</comment>
<evidence type="ECO:0000256" key="12">
    <source>
        <dbReference type="ARBA" id="ARBA00023159"/>
    </source>
</evidence>
<evidence type="ECO:0000256" key="10">
    <source>
        <dbReference type="ARBA" id="ARBA00023015"/>
    </source>
</evidence>
<dbReference type="FunFam" id="3.40.50.10810:FF:000005">
    <property type="entry name" value="Photoperiod-independent early flowering 1"/>
    <property type="match status" value="1"/>
</dbReference>
<evidence type="ECO:0000256" key="7">
    <source>
        <dbReference type="ARBA" id="ARBA00022806"/>
    </source>
</evidence>
<keyword evidence="5" id="KW-0547">Nucleotide-binding</keyword>
<feature type="region of interest" description="Disordered" evidence="16">
    <location>
        <begin position="220"/>
        <end position="295"/>
    </location>
</feature>
<dbReference type="CDD" id="cd18793">
    <property type="entry name" value="SF2_C_SNF"/>
    <property type="match status" value="1"/>
</dbReference>
<dbReference type="InterPro" id="IPR050520">
    <property type="entry name" value="INO80/SWR1_helicase"/>
</dbReference>
<dbReference type="EMBL" id="JAPDRK010000009">
    <property type="protein sequence ID" value="KAJ9609065.1"/>
    <property type="molecule type" value="Genomic_DNA"/>
</dbReference>
<feature type="compositionally biased region" description="Polar residues" evidence="16">
    <location>
        <begin position="531"/>
        <end position="546"/>
    </location>
</feature>
<feature type="compositionally biased region" description="Basic and acidic residues" evidence="16">
    <location>
        <begin position="72"/>
        <end position="98"/>
    </location>
</feature>
<dbReference type="InterPro" id="IPR027417">
    <property type="entry name" value="P-loop_NTPase"/>
</dbReference>
<dbReference type="SMART" id="SM00490">
    <property type="entry name" value="HELICc"/>
    <property type="match status" value="1"/>
</dbReference>
<feature type="region of interest" description="Disordered" evidence="16">
    <location>
        <begin position="1"/>
        <end position="162"/>
    </location>
</feature>
<evidence type="ECO:0000256" key="16">
    <source>
        <dbReference type="SAM" id="MobiDB-lite"/>
    </source>
</evidence>
<dbReference type="GO" id="GO:0000812">
    <property type="term" value="C:Swr1 complex"/>
    <property type="evidence" value="ECO:0007669"/>
    <property type="project" value="TreeGrafter"/>
</dbReference>
<protein>
    <recommendedName>
        <fullName evidence="4">DNA helicase</fullName>
        <ecNumber evidence="4">3.6.4.12</ecNumber>
    </recommendedName>
</protein>
<evidence type="ECO:0000256" key="2">
    <source>
        <dbReference type="ARBA" id="ARBA00009220"/>
    </source>
</evidence>
<gene>
    <name evidence="20" type="primary">SWR1</name>
    <name evidence="20" type="ORF">H2200_006836</name>
</gene>
<dbReference type="GO" id="GO:0006338">
    <property type="term" value="P:chromatin remodeling"/>
    <property type="evidence" value="ECO:0007669"/>
    <property type="project" value="TreeGrafter"/>
</dbReference>
<dbReference type="GO" id="GO:0005524">
    <property type="term" value="F:ATP binding"/>
    <property type="evidence" value="ECO:0007669"/>
    <property type="project" value="UniProtKB-KW"/>
</dbReference>
<evidence type="ECO:0000313" key="20">
    <source>
        <dbReference type="EMBL" id="KAJ9609065.1"/>
    </source>
</evidence>
<keyword evidence="13" id="KW-0804">Transcription</keyword>
<dbReference type="InterPro" id="IPR001650">
    <property type="entry name" value="Helicase_C-like"/>
</dbReference>
<dbReference type="Pfam" id="PF00271">
    <property type="entry name" value="Helicase_C"/>
    <property type="match status" value="1"/>
</dbReference>
<dbReference type="PANTHER" id="PTHR45685">
    <property type="entry name" value="HELICASE SRCAP-RELATED"/>
    <property type="match status" value="1"/>
</dbReference>
<dbReference type="InterPro" id="IPR002464">
    <property type="entry name" value="DNA/RNA_helicase_DEAH_CS"/>
</dbReference>
<feature type="compositionally biased region" description="Basic residues" evidence="16">
    <location>
        <begin position="225"/>
        <end position="239"/>
    </location>
</feature>
<feature type="domain" description="HSA" evidence="19">
    <location>
        <begin position="381"/>
        <end position="454"/>
    </location>
</feature>
<evidence type="ECO:0000256" key="8">
    <source>
        <dbReference type="ARBA" id="ARBA00022840"/>
    </source>
</evidence>
<keyword evidence="21" id="KW-1185">Reference proteome</keyword>
<dbReference type="PANTHER" id="PTHR45685:SF1">
    <property type="entry name" value="HELICASE SRCAP"/>
    <property type="match status" value="1"/>
</dbReference>
<feature type="compositionally biased region" description="Basic and acidic residues" evidence="16">
    <location>
        <begin position="577"/>
        <end position="589"/>
    </location>
</feature>
<comment type="subunit">
    <text evidence="3">Component of the SWR1 chromatin-remodeling complex.</text>
</comment>
<dbReference type="Gene3D" id="1.20.120.850">
    <property type="entry name" value="SWI2/SNF2 ATPases, N-terminal domain"/>
    <property type="match status" value="1"/>
</dbReference>
<feature type="compositionally biased region" description="Polar residues" evidence="16">
    <location>
        <begin position="681"/>
        <end position="695"/>
    </location>
</feature>
<reference evidence="20" key="1">
    <citation type="submission" date="2022-10" db="EMBL/GenBank/DDBJ databases">
        <title>Culturing micro-colonial fungi from biological soil crusts in the Mojave desert and describing Neophaeococcomyces mojavensis, and introducing the new genera and species Taxawa tesnikishii.</title>
        <authorList>
            <person name="Kurbessoian T."/>
            <person name="Stajich J.E."/>
        </authorList>
    </citation>
    <scope>NUCLEOTIDE SEQUENCE</scope>
    <source>
        <strain evidence="20">TK_41</strain>
    </source>
</reference>
<name>A0AA38X949_9EURO</name>
<keyword evidence="6 20" id="KW-0378">Hydrolase</keyword>
<dbReference type="Gene3D" id="3.40.50.300">
    <property type="entry name" value="P-loop containing nucleotide triphosphate hydrolases"/>
    <property type="match status" value="1"/>
</dbReference>
<evidence type="ECO:0000256" key="5">
    <source>
        <dbReference type="ARBA" id="ARBA00022741"/>
    </source>
</evidence>
<comment type="caution">
    <text evidence="20">The sequence shown here is derived from an EMBL/GenBank/DDBJ whole genome shotgun (WGS) entry which is preliminary data.</text>
</comment>
<keyword evidence="8" id="KW-0067">ATP-binding</keyword>
<evidence type="ECO:0000259" key="17">
    <source>
        <dbReference type="PROSITE" id="PS51192"/>
    </source>
</evidence>
<dbReference type="Proteomes" id="UP001172673">
    <property type="component" value="Unassembled WGS sequence"/>
</dbReference>
<dbReference type="GO" id="GO:0016887">
    <property type="term" value="F:ATP hydrolysis activity"/>
    <property type="evidence" value="ECO:0007669"/>
    <property type="project" value="TreeGrafter"/>
</dbReference>
<dbReference type="PROSITE" id="PS51204">
    <property type="entry name" value="HSA"/>
    <property type="match status" value="1"/>
</dbReference>
<dbReference type="InterPro" id="IPR014001">
    <property type="entry name" value="Helicase_ATP-bd"/>
</dbReference>
<feature type="region of interest" description="Disordered" evidence="16">
    <location>
        <begin position="181"/>
        <end position="202"/>
    </location>
</feature>
<organism evidence="20 21">
    <name type="scientific">Cladophialophora chaetospira</name>
    <dbReference type="NCBI Taxonomy" id="386627"/>
    <lineage>
        <taxon>Eukaryota</taxon>
        <taxon>Fungi</taxon>
        <taxon>Dikarya</taxon>
        <taxon>Ascomycota</taxon>
        <taxon>Pezizomycotina</taxon>
        <taxon>Eurotiomycetes</taxon>
        <taxon>Chaetothyriomycetidae</taxon>
        <taxon>Chaetothyriales</taxon>
        <taxon>Herpotrichiellaceae</taxon>
        <taxon>Cladophialophora</taxon>
    </lineage>
</organism>
<dbReference type="PROSITE" id="PS51192">
    <property type="entry name" value="HELICASE_ATP_BIND_1"/>
    <property type="match status" value="1"/>
</dbReference>
<dbReference type="PROSITE" id="PS51194">
    <property type="entry name" value="HELICASE_CTER"/>
    <property type="match status" value="1"/>
</dbReference>
<evidence type="ECO:0000256" key="15">
    <source>
        <dbReference type="ARBA" id="ARBA00047995"/>
    </source>
</evidence>
<dbReference type="FunFam" id="3.40.50.300:FF:000655">
    <property type="entry name" value="Protein PHOTOPERIOD-INDEPENDENT EARLY FLOWERING 1"/>
    <property type="match status" value="1"/>
</dbReference>
<dbReference type="EC" id="3.6.4.12" evidence="4"/>
<sequence>MLARETETASNADFYRRNPNTLQQSESTATSRYAASRIQQSAQLTKYPSESIEERSQTPIRIQATPPTLSAEHNDTHNTSHDEPPAKKRKVAGAEHRQSPRPISPPWKRVVAEGPTSFVVDGRRKSGRTNIIPLDLQPQSNKRQTRAAFDKAKEEHQKHAKPVYNVHVAAKKANVEVVVPNRSPTMAKRTPVPPAKNHDAEPQAHLAKIESLQRQIKQLENIRTKSSRKPHSKSPKSPRRSFTAARQPPTKSPKLNGFHDKKPHTNGIVKSEPDDDSDDLSSALSDSEMSFRAPTPPLTLRKVTFRVKLQPPSVATPANIPPPKKYASFEEFLEKDDTESGPVEDRITPQQAKREAMVRTKVRAAQKRGGALDKKLLDTLPKQQHEPKRQYAHHDHLLAHVLYFGKLLEAERKDHMRKAQILAHEARRYVEEQQKRNKVKSADEIEQERRAASLVAYRSVVKDVEKLWTAVRTEVEVMRRQEYEEQQQAEMKGHLARVLDRTDQMLSRAAEEDDEITDSATELSDDETTDSESGNSEQMSDSQTDSESGHDDQDADANMSLEELQKKYGDLPAIPIEHSDGEEPARADGVEVEGESDPETEMDSEFDTEESEDEDDDGDEEEEESDEDEAEPDLLSMLFSKKRRAEIAREREDDDDPLEHEEPESHSTPLVEEIQDEPMANTEQSEGPTLSAQQTLEQIELTITEHIGSKTEAVAFQHGEDTEMQDATSPAHLTIPHLASEEPVSADLSPHTSPHTTATKVSDPDSVSSIEAQIDPAPVTPSDTKPAIETPVPNLLRGTLREYQHEGLDWLANLYAKGRSGILADEMGLGKTIQSIALLAHLAEVHEIWGPHLIVVPTSVMLNWEMEFKKFLPGFKIMTYYGDIAERKAKRQGWLSEDKFNVCITSYQLVLKDKDAFKRRKWHYMILDEAHNIKNFRSERWQTMMTFNTRARLLLTGTPLQNNLTELWSLLFFLHYGQEDQGEDDAFAGLKEWSEWFKRPVESILEHGRQVLDEEDREQVAKLHKVIRPFLLRRLKADVEKQMPGKYEHVELCRLSKRQRQLYDGFMSRAQTKETLASGNYLSIINALMQLRKVCNHPDLFETRPINTSFAISRSAASDFEIKDLLVRRRLALDASNDLDLDFLQLVPISNEGMSMIEVIETTKRHAYHQFKGLREAQSRRILSSQNFSSNGQDASSWRGDNRVGVLGSLENVGRRARLQELDRTMYYEAYRHHQHPVYGRGLIERVTAHTTSERLSRLSPPTRLSKWWEQELPHQFSDMVHSVQSRSEQMQPFVEKYACVTPAVVATDLSARTVTEAGAQLIRETAQSSWNPERENPDPFHLARMKLSIAFPDKRLLQFDCGKLQRLDKLLRRLQAGGHRALIFTQMTKVLDILEQFLNIHGHRYLRLDGATKIEQRQILTERFNNDNRILCFILSSRSGGLGINLTGADTVIFYDLDWNPAMDKQCTDRAHRIGQTRDVHIYRFVSEHTIESNILRKANQKQLLDDVVIQEGDFTTDYISRMMYRDMLPDEDGAEQDEAGRAMDRVLGTAGDKNVGVAVLEQAEDQEDRAAAKVAAKEVQIADDADFEDQVVSIPPGTQTGGAGTPMASGGPFGVTNAIIGEVVGEERWHHIDEYLIHLQKYLMKDIPLAVGRDKKGRKGRRRDEHRVRRR</sequence>
<keyword evidence="10" id="KW-0805">Transcription regulation</keyword>
<dbReference type="GO" id="GO:0003677">
    <property type="term" value="F:DNA binding"/>
    <property type="evidence" value="ECO:0007669"/>
    <property type="project" value="UniProtKB-KW"/>
</dbReference>
<evidence type="ECO:0000313" key="21">
    <source>
        <dbReference type="Proteomes" id="UP001172673"/>
    </source>
</evidence>
<dbReference type="Pfam" id="PF07529">
    <property type="entry name" value="HSA"/>
    <property type="match status" value="1"/>
</dbReference>
<feature type="compositionally biased region" description="Polar residues" evidence="16">
    <location>
        <begin position="750"/>
        <end position="768"/>
    </location>
</feature>
<evidence type="ECO:0000256" key="4">
    <source>
        <dbReference type="ARBA" id="ARBA00012551"/>
    </source>
</evidence>
<keyword evidence="9" id="KW-0156">Chromatin regulator</keyword>
<dbReference type="InterPro" id="IPR038718">
    <property type="entry name" value="SNF2-like_sf"/>
</dbReference>
<feature type="region of interest" description="Disordered" evidence="16">
    <location>
        <begin position="743"/>
        <end position="768"/>
    </location>
</feature>
<comment type="subcellular location">
    <subcellularLocation>
        <location evidence="1">Nucleus</location>
    </subcellularLocation>
</comment>
<evidence type="ECO:0000256" key="11">
    <source>
        <dbReference type="ARBA" id="ARBA00023125"/>
    </source>
</evidence>
<proteinExistence type="inferred from homology"/>
<keyword evidence="11" id="KW-0238">DNA-binding</keyword>
<evidence type="ECO:0000256" key="13">
    <source>
        <dbReference type="ARBA" id="ARBA00023163"/>
    </source>
</evidence>
<feature type="compositionally biased region" description="Basic and acidic residues" evidence="16">
    <location>
        <begin position="148"/>
        <end position="157"/>
    </location>
</feature>
<feature type="region of interest" description="Disordered" evidence="16">
    <location>
        <begin position="507"/>
        <end position="695"/>
    </location>
</feature>
<evidence type="ECO:0000256" key="3">
    <source>
        <dbReference type="ARBA" id="ARBA00011826"/>
    </source>
</evidence>
<feature type="compositionally biased region" description="Polar residues" evidence="16">
    <location>
        <begin position="18"/>
        <end position="48"/>
    </location>
</feature>
<feature type="compositionally biased region" description="Acidic residues" evidence="16">
    <location>
        <begin position="590"/>
        <end position="632"/>
    </location>
</feature>
<comment type="similarity">
    <text evidence="2">Belongs to the SNF2/RAD54 helicase family. SWR1 subfamily.</text>
</comment>
<keyword evidence="12" id="KW-0010">Activator</keyword>
<accession>A0AA38X949</accession>
<dbReference type="Gene3D" id="3.40.50.10810">
    <property type="entry name" value="Tandem AAA-ATPase domain"/>
    <property type="match status" value="1"/>
</dbReference>
<evidence type="ECO:0000259" key="19">
    <source>
        <dbReference type="PROSITE" id="PS51204"/>
    </source>
</evidence>
<feature type="domain" description="Helicase C-terminal" evidence="18">
    <location>
        <begin position="1367"/>
        <end position="1517"/>
    </location>
</feature>
<dbReference type="InterPro" id="IPR049730">
    <property type="entry name" value="SNF2/RAD54-like_C"/>
</dbReference>
<dbReference type="InterPro" id="IPR000330">
    <property type="entry name" value="SNF2_N"/>
</dbReference>
<keyword evidence="14" id="KW-0539">Nucleus</keyword>
<evidence type="ECO:0000256" key="14">
    <source>
        <dbReference type="ARBA" id="ARBA00023242"/>
    </source>
</evidence>